<feature type="domain" description="F-box" evidence="1">
    <location>
        <begin position="32"/>
        <end position="78"/>
    </location>
</feature>
<name>I3S8F9_MEDTR</name>
<dbReference type="EMBL" id="BT136756">
    <property type="protein sequence ID" value="AFK36551.1"/>
    <property type="molecule type" value="mRNA"/>
</dbReference>
<dbReference type="PROSITE" id="PS50181">
    <property type="entry name" value="FBOX"/>
    <property type="match status" value="1"/>
</dbReference>
<dbReference type="PANTHER" id="PTHR31960">
    <property type="entry name" value="F-BOX PROTEIN PP2-A15"/>
    <property type="match status" value="1"/>
</dbReference>
<dbReference type="SUPFAM" id="SSF81383">
    <property type="entry name" value="F-box domain"/>
    <property type="match status" value="1"/>
</dbReference>
<evidence type="ECO:0000313" key="2">
    <source>
        <dbReference type="EMBL" id="AFK36551.1"/>
    </source>
</evidence>
<dbReference type="CDD" id="cd22162">
    <property type="entry name" value="F-box_AtSKIP3-like"/>
    <property type="match status" value="1"/>
</dbReference>
<dbReference type="InterPro" id="IPR001810">
    <property type="entry name" value="F-box_dom"/>
</dbReference>
<accession>I3S8F9</accession>
<reference evidence="2" key="1">
    <citation type="submission" date="2012-05" db="EMBL/GenBank/DDBJ databases">
        <authorList>
            <person name="Krishnakumar V."/>
            <person name="Cheung F."/>
            <person name="Xiao Y."/>
            <person name="Chan A."/>
            <person name="Moskal W.A."/>
            <person name="Town C.D."/>
        </authorList>
    </citation>
    <scope>NUCLEOTIDE SEQUENCE</scope>
</reference>
<dbReference type="ExpressionAtlas" id="I3S8F9">
    <property type="expression patterns" value="differential"/>
</dbReference>
<dbReference type="Gene3D" id="1.20.1280.50">
    <property type="match status" value="1"/>
</dbReference>
<protein>
    <recommendedName>
        <fullName evidence="1">F-box domain-containing protein</fullName>
    </recommendedName>
</protein>
<dbReference type="AlphaFoldDB" id="I3S8F9"/>
<dbReference type="InterPro" id="IPR036047">
    <property type="entry name" value="F-box-like_dom_sf"/>
</dbReference>
<proteinExistence type="evidence at transcript level"/>
<dbReference type="Pfam" id="PF00646">
    <property type="entry name" value="F-box"/>
    <property type="match status" value="1"/>
</dbReference>
<organism evidence="2">
    <name type="scientific">Medicago truncatula</name>
    <name type="common">Barrel medic</name>
    <name type="synonym">Medicago tribuloides</name>
    <dbReference type="NCBI Taxonomy" id="3880"/>
    <lineage>
        <taxon>Eukaryota</taxon>
        <taxon>Viridiplantae</taxon>
        <taxon>Streptophyta</taxon>
        <taxon>Embryophyta</taxon>
        <taxon>Tracheophyta</taxon>
        <taxon>Spermatophyta</taxon>
        <taxon>Magnoliopsida</taxon>
        <taxon>eudicotyledons</taxon>
        <taxon>Gunneridae</taxon>
        <taxon>Pentapetalae</taxon>
        <taxon>rosids</taxon>
        <taxon>fabids</taxon>
        <taxon>Fabales</taxon>
        <taxon>Fabaceae</taxon>
        <taxon>Papilionoideae</taxon>
        <taxon>50 kb inversion clade</taxon>
        <taxon>NPAAA clade</taxon>
        <taxon>Hologalegina</taxon>
        <taxon>IRL clade</taxon>
        <taxon>Trifolieae</taxon>
        <taxon>Medicago</taxon>
    </lineage>
</organism>
<dbReference type="PANTHER" id="PTHR31960:SF22">
    <property type="entry name" value="F-BOX PROTEIN PP2-A12"/>
    <property type="match status" value="1"/>
</dbReference>
<sequence length="159" mass="17811">MKPSFSIITIQFQSQSSTMGIRFSSFRSNLTGSTLGELPESCVASIIGYMDPPQICQLATLNRAFRAASSADFVWESKLPPNYHLLLAKIFHHFPINLGKRDIYASLCRLNTIDDGTKKVWIDRATGKLCLAISANKGLSVLGVDDRRYWNHIITEESR</sequence>
<evidence type="ECO:0000259" key="1">
    <source>
        <dbReference type="PROSITE" id="PS50181"/>
    </source>
</evidence>